<keyword evidence="3" id="KW-1185">Reference proteome</keyword>
<accession>A0A195AYY8</accession>
<dbReference type="EMBL" id="KQ976698">
    <property type="protein sequence ID" value="KYM77458.1"/>
    <property type="molecule type" value="Genomic_DNA"/>
</dbReference>
<evidence type="ECO:0000313" key="2">
    <source>
        <dbReference type="EMBL" id="KYM77458.1"/>
    </source>
</evidence>
<sequence length="74" mass="8711">IYIRNRSQSICMQHNTVSLVRLYLIRNIRKLLYLRCILIIILLLFGNIINNLCIINCYSVGLNNTCTNYHLNII</sequence>
<proteinExistence type="predicted"/>
<protein>
    <submittedName>
        <fullName evidence="2">Uncharacterized protein</fullName>
    </submittedName>
</protein>
<feature type="transmembrane region" description="Helical" evidence="1">
    <location>
        <begin position="31"/>
        <end position="49"/>
    </location>
</feature>
<reference evidence="2 3" key="1">
    <citation type="submission" date="2015-09" db="EMBL/GenBank/DDBJ databases">
        <title>Atta colombica WGS genome.</title>
        <authorList>
            <person name="Nygaard S."/>
            <person name="Hu H."/>
            <person name="Boomsma J."/>
            <person name="Zhang G."/>
        </authorList>
    </citation>
    <scope>NUCLEOTIDE SEQUENCE [LARGE SCALE GENOMIC DNA]</scope>
    <source>
        <strain evidence="2">Treedump-2</strain>
        <tissue evidence="2">Whole body</tissue>
    </source>
</reference>
<evidence type="ECO:0000313" key="3">
    <source>
        <dbReference type="Proteomes" id="UP000078540"/>
    </source>
</evidence>
<evidence type="ECO:0000256" key="1">
    <source>
        <dbReference type="SAM" id="Phobius"/>
    </source>
</evidence>
<organism evidence="2 3">
    <name type="scientific">Atta colombica</name>
    <dbReference type="NCBI Taxonomy" id="520822"/>
    <lineage>
        <taxon>Eukaryota</taxon>
        <taxon>Metazoa</taxon>
        <taxon>Ecdysozoa</taxon>
        <taxon>Arthropoda</taxon>
        <taxon>Hexapoda</taxon>
        <taxon>Insecta</taxon>
        <taxon>Pterygota</taxon>
        <taxon>Neoptera</taxon>
        <taxon>Endopterygota</taxon>
        <taxon>Hymenoptera</taxon>
        <taxon>Apocrita</taxon>
        <taxon>Aculeata</taxon>
        <taxon>Formicoidea</taxon>
        <taxon>Formicidae</taxon>
        <taxon>Myrmicinae</taxon>
        <taxon>Atta</taxon>
    </lineage>
</organism>
<name>A0A195AYY8_9HYME</name>
<keyword evidence="1" id="KW-0812">Transmembrane</keyword>
<dbReference type="AlphaFoldDB" id="A0A195AYY8"/>
<keyword evidence="1" id="KW-1133">Transmembrane helix</keyword>
<dbReference type="Proteomes" id="UP000078540">
    <property type="component" value="Unassembled WGS sequence"/>
</dbReference>
<keyword evidence="1" id="KW-0472">Membrane</keyword>
<feature type="non-terminal residue" evidence="2">
    <location>
        <position position="1"/>
    </location>
</feature>
<gene>
    <name evidence="2" type="ORF">ALC53_12087</name>
</gene>